<protein>
    <submittedName>
        <fullName evidence="1">Uncharacterized protein</fullName>
    </submittedName>
</protein>
<reference evidence="1 2" key="1">
    <citation type="journal article" date="2018" name="Front. Plant Sci.">
        <title>Red Clover (Trifolium pratense) and Zigzag Clover (T. medium) - A Picture of Genomic Similarities and Differences.</title>
        <authorList>
            <person name="Dluhosova J."/>
            <person name="Istvanek J."/>
            <person name="Nedelnik J."/>
            <person name="Repkova J."/>
        </authorList>
    </citation>
    <scope>NUCLEOTIDE SEQUENCE [LARGE SCALE GENOMIC DNA]</scope>
    <source>
        <strain evidence="2">cv. 10/8</strain>
        <tissue evidence="1">Leaf</tissue>
    </source>
</reference>
<dbReference type="EMBL" id="LXQA010524116">
    <property type="protein sequence ID" value="MCI57144.1"/>
    <property type="molecule type" value="Genomic_DNA"/>
</dbReference>
<dbReference type="AlphaFoldDB" id="A0A392T9F0"/>
<dbReference type="Proteomes" id="UP000265520">
    <property type="component" value="Unassembled WGS sequence"/>
</dbReference>
<evidence type="ECO:0000313" key="1">
    <source>
        <dbReference type="EMBL" id="MCI57144.1"/>
    </source>
</evidence>
<sequence length="55" mass="5867">MSHGKLEKHLRGFWKNPALGRLAAQKGAALRPGKLGGHVLALPFARRASQAAPRA</sequence>
<evidence type="ECO:0000313" key="2">
    <source>
        <dbReference type="Proteomes" id="UP000265520"/>
    </source>
</evidence>
<feature type="non-terminal residue" evidence="1">
    <location>
        <position position="55"/>
    </location>
</feature>
<proteinExistence type="predicted"/>
<accession>A0A392T9F0</accession>
<comment type="caution">
    <text evidence="1">The sequence shown here is derived from an EMBL/GenBank/DDBJ whole genome shotgun (WGS) entry which is preliminary data.</text>
</comment>
<organism evidence="1 2">
    <name type="scientific">Trifolium medium</name>
    <dbReference type="NCBI Taxonomy" id="97028"/>
    <lineage>
        <taxon>Eukaryota</taxon>
        <taxon>Viridiplantae</taxon>
        <taxon>Streptophyta</taxon>
        <taxon>Embryophyta</taxon>
        <taxon>Tracheophyta</taxon>
        <taxon>Spermatophyta</taxon>
        <taxon>Magnoliopsida</taxon>
        <taxon>eudicotyledons</taxon>
        <taxon>Gunneridae</taxon>
        <taxon>Pentapetalae</taxon>
        <taxon>rosids</taxon>
        <taxon>fabids</taxon>
        <taxon>Fabales</taxon>
        <taxon>Fabaceae</taxon>
        <taxon>Papilionoideae</taxon>
        <taxon>50 kb inversion clade</taxon>
        <taxon>NPAAA clade</taxon>
        <taxon>Hologalegina</taxon>
        <taxon>IRL clade</taxon>
        <taxon>Trifolieae</taxon>
        <taxon>Trifolium</taxon>
    </lineage>
</organism>
<name>A0A392T9F0_9FABA</name>
<keyword evidence="2" id="KW-1185">Reference proteome</keyword>